<dbReference type="InterPro" id="IPR032740">
    <property type="entry name" value="GxDLY"/>
</dbReference>
<evidence type="ECO:0000313" key="4">
    <source>
        <dbReference type="EMBL" id="HIX45924.1"/>
    </source>
</evidence>
<feature type="chain" id="PRO_5038494159" evidence="1">
    <location>
        <begin position="21"/>
        <end position="365"/>
    </location>
</feature>
<dbReference type="InterPro" id="IPR036514">
    <property type="entry name" value="SGNH_hydro_sf"/>
</dbReference>
<dbReference type="AlphaFoldDB" id="A0A9D2AQZ7"/>
<dbReference type="Gene3D" id="2.60.120.260">
    <property type="entry name" value="Galactose-binding domain-like"/>
    <property type="match status" value="1"/>
</dbReference>
<evidence type="ECO:0000259" key="2">
    <source>
        <dbReference type="Pfam" id="PF14606"/>
    </source>
</evidence>
<dbReference type="Gene3D" id="3.40.50.1110">
    <property type="entry name" value="SGNH hydrolase"/>
    <property type="match status" value="1"/>
</dbReference>
<protein>
    <submittedName>
        <fullName evidence="4">SGNH/GDSL hydrolase family protein</fullName>
    </submittedName>
</protein>
<organism evidence="4 5">
    <name type="scientific">Candidatus Barnesiella excrementipullorum</name>
    <dbReference type="NCBI Taxonomy" id="2838479"/>
    <lineage>
        <taxon>Bacteria</taxon>
        <taxon>Pseudomonadati</taxon>
        <taxon>Bacteroidota</taxon>
        <taxon>Bacteroidia</taxon>
        <taxon>Bacteroidales</taxon>
        <taxon>Barnesiellaceae</taxon>
        <taxon>Barnesiella</taxon>
    </lineage>
</organism>
<evidence type="ECO:0000256" key="1">
    <source>
        <dbReference type="SAM" id="SignalP"/>
    </source>
</evidence>
<feature type="domain" description="SGNH hydrolase-type esterase N-terminal" evidence="3">
    <location>
        <begin position="29"/>
        <end position="170"/>
    </location>
</feature>
<feature type="domain" description="SGNH hydrolase-type esterase" evidence="2">
    <location>
        <begin position="181"/>
        <end position="354"/>
    </location>
</feature>
<dbReference type="SUPFAM" id="SSF52266">
    <property type="entry name" value="SGNH hydrolase"/>
    <property type="match status" value="1"/>
</dbReference>
<reference evidence="4" key="2">
    <citation type="submission" date="2021-04" db="EMBL/GenBank/DDBJ databases">
        <authorList>
            <person name="Gilroy R."/>
        </authorList>
    </citation>
    <scope>NUCLEOTIDE SEQUENCE</scope>
    <source>
        <strain evidence="4">ChiHjej12B11-16260</strain>
    </source>
</reference>
<dbReference type="Pfam" id="PF14606">
    <property type="entry name" value="Lipase_GDSL_3"/>
    <property type="match status" value="1"/>
</dbReference>
<name>A0A9D2AQZ7_9BACT</name>
<dbReference type="EMBL" id="DXFB01000177">
    <property type="protein sequence ID" value="HIX45924.1"/>
    <property type="molecule type" value="Genomic_DNA"/>
</dbReference>
<keyword evidence="1" id="KW-0732">Signal</keyword>
<gene>
    <name evidence="4" type="ORF">H9982_06855</name>
</gene>
<accession>A0A9D2AQZ7</accession>
<evidence type="ECO:0000259" key="3">
    <source>
        <dbReference type="Pfam" id="PF14607"/>
    </source>
</evidence>
<comment type="caution">
    <text evidence="4">The sequence shown here is derived from an EMBL/GenBank/DDBJ whole genome shotgun (WGS) entry which is preliminary data.</text>
</comment>
<keyword evidence="4" id="KW-0378">Hydrolase</keyword>
<proteinExistence type="predicted"/>
<dbReference type="Proteomes" id="UP000824246">
    <property type="component" value="Unassembled WGS sequence"/>
</dbReference>
<reference evidence="4" key="1">
    <citation type="journal article" date="2021" name="PeerJ">
        <title>Extensive microbial diversity within the chicken gut microbiome revealed by metagenomics and culture.</title>
        <authorList>
            <person name="Gilroy R."/>
            <person name="Ravi A."/>
            <person name="Getino M."/>
            <person name="Pursley I."/>
            <person name="Horton D.L."/>
            <person name="Alikhan N.F."/>
            <person name="Baker D."/>
            <person name="Gharbi K."/>
            <person name="Hall N."/>
            <person name="Watson M."/>
            <person name="Adriaenssens E.M."/>
            <person name="Foster-Nyarko E."/>
            <person name="Jarju S."/>
            <person name="Secka A."/>
            <person name="Antonio M."/>
            <person name="Oren A."/>
            <person name="Chaudhuri R.R."/>
            <person name="La Ragione R."/>
            <person name="Hildebrand F."/>
            <person name="Pallen M.J."/>
        </authorList>
    </citation>
    <scope>NUCLEOTIDE SEQUENCE</scope>
    <source>
        <strain evidence="4">ChiHjej12B11-16260</strain>
    </source>
</reference>
<feature type="signal peptide" evidence="1">
    <location>
        <begin position="1"/>
        <end position="20"/>
    </location>
</feature>
<evidence type="ECO:0000313" key="5">
    <source>
        <dbReference type="Proteomes" id="UP000824246"/>
    </source>
</evidence>
<dbReference type="GO" id="GO:0016788">
    <property type="term" value="F:hydrolase activity, acting on ester bonds"/>
    <property type="evidence" value="ECO:0007669"/>
    <property type="project" value="UniProtKB-ARBA"/>
</dbReference>
<sequence>MKTKLLLLMAALLMTCGAQQTVAGDLRYIAADTLTLVGKAMPGGCHWHRVDTAKYAALPQKVKNLFRTPAGLAVCFTTDSKTIAARWELKKKKYNDNFSPIAQKGLDLYRLNEDGTWQWTGVGRPSMTNLKENKAVVAQNMPGKSTTYLLYLPLYTELVSLQIGVDSAATLQAAPDPFRHKVVIYGSSILHGVGCSRPGVAFASQMSRRTGINFINLGLSGRGKMEGSVADMLAQIDADAFVLDCMPNPTGDEINERAEYMVRTIREAHPKAPIIMIESYRWENNYTDSVARAAGDDRANAFVSQALRLIQAGVPYLYLIRDNNAIGDDHEGSADGIHPNDLGFARIIAAYEPELIRILRENGIE</sequence>
<dbReference type="InterPro" id="IPR013830">
    <property type="entry name" value="SGNH_hydro"/>
</dbReference>
<dbReference type="Pfam" id="PF14607">
    <property type="entry name" value="GxDLY"/>
    <property type="match status" value="1"/>
</dbReference>